<dbReference type="GO" id="GO:0006355">
    <property type="term" value="P:regulation of DNA-templated transcription"/>
    <property type="evidence" value="ECO:0007669"/>
    <property type="project" value="InterPro"/>
</dbReference>
<dbReference type="Pfam" id="PF00196">
    <property type="entry name" value="GerE"/>
    <property type="match status" value="1"/>
</dbReference>
<evidence type="ECO:0000313" key="6">
    <source>
        <dbReference type="EMBL" id="OOV07532.1"/>
    </source>
</evidence>
<feature type="compositionally biased region" description="Basic and acidic residues" evidence="4">
    <location>
        <begin position="289"/>
        <end position="304"/>
    </location>
</feature>
<comment type="caution">
    <text evidence="6">The sequence shown here is derived from an EMBL/GenBank/DDBJ whole genome shotgun (WGS) entry which is preliminary data.</text>
</comment>
<organism evidence="6 7">
    <name type="scientific">Rhodoferax fermentans</name>
    <dbReference type="NCBI Taxonomy" id="28066"/>
    <lineage>
        <taxon>Bacteria</taxon>
        <taxon>Pseudomonadati</taxon>
        <taxon>Pseudomonadota</taxon>
        <taxon>Betaproteobacteria</taxon>
        <taxon>Burkholderiales</taxon>
        <taxon>Comamonadaceae</taxon>
        <taxon>Rhodoferax</taxon>
    </lineage>
</organism>
<evidence type="ECO:0000259" key="5">
    <source>
        <dbReference type="PROSITE" id="PS50043"/>
    </source>
</evidence>
<feature type="region of interest" description="Disordered" evidence="4">
    <location>
        <begin position="268"/>
        <end position="304"/>
    </location>
</feature>
<dbReference type="GO" id="GO:0003677">
    <property type="term" value="F:DNA binding"/>
    <property type="evidence" value="ECO:0007669"/>
    <property type="project" value="UniProtKB-KW"/>
</dbReference>
<dbReference type="InterPro" id="IPR036388">
    <property type="entry name" value="WH-like_DNA-bd_sf"/>
</dbReference>
<protein>
    <recommendedName>
        <fullName evidence="5">HTH luxR-type domain-containing protein</fullName>
    </recommendedName>
</protein>
<keyword evidence="1" id="KW-0805">Transcription regulation</keyword>
<name>A0A1T1ATU1_RHOFE</name>
<feature type="domain" description="HTH luxR-type" evidence="5">
    <location>
        <begin position="192"/>
        <end position="257"/>
    </location>
</feature>
<evidence type="ECO:0000313" key="7">
    <source>
        <dbReference type="Proteomes" id="UP000190750"/>
    </source>
</evidence>
<dbReference type="Gene3D" id="1.10.10.10">
    <property type="entry name" value="Winged helix-like DNA-binding domain superfamily/Winged helix DNA-binding domain"/>
    <property type="match status" value="1"/>
</dbReference>
<dbReference type="PROSITE" id="PS50043">
    <property type="entry name" value="HTH_LUXR_2"/>
    <property type="match status" value="1"/>
</dbReference>
<dbReference type="SMART" id="SM00421">
    <property type="entry name" value="HTH_LUXR"/>
    <property type="match status" value="1"/>
</dbReference>
<dbReference type="PRINTS" id="PR00038">
    <property type="entry name" value="HTHLUXR"/>
</dbReference>
<dbReference type="STRING" id="28066.RF819_13025"/>
<keyword evidence="3" id="KW-0804">Transcription</keyword>
<sequence>MSTALVAAMAKMTDAIGSAHWFDAVLNLLGTVCAIDSGGVMVYHRAQRPRRIVHRFNPQERALPEDAYLSGPYVLCPNYQLFAQGCPSGIYWLRDIAPDDFYESEFYRVFYSQIGLSDSIDLLWRINEDTALNIFIERSIRHAKFQLEDMVAINMLLPLIFASAAKHHELTVATSQRDIDTLTHRKVQSTIENFASSLLTQRERQVLFYMISGYSSALTAQRLSTTEGTIKIHRKNIHRKLDISSQAELFSLFINCIPYAVPDGQADPLEAYQSTPQSRRSVSLLEAAPRVREPRTTEVRPKNA</sequence>
<dbReference type="CDD" id="cd06170">
    <property type="entry name" value="LuxR_C_like"/>
    <property type="match status" value="1"/>
</dbReference>
<keyword evidence="7" id="KW-1185">Reference proteome</keyword>
<proteinExistence type="predicted"/>
<dbReference type="InterPro" id="IPR016032">
    <property type="entry name" value="Sig_transdc_resp-reg_C-effctor"/>
</dbReference>
<reference evidence="6 7" key="1">
    <citation type="submission" date="2017-01" db="EMBL/GenBank/DDBJ databases">
        <title>Genome sequencing of Rhodoferax fermentans JCM 7819.</title>
        <authorList>
            <person name="Kim Y.J."/>
            <person name="Farh M.E.-A."/>
            <person name="Yang D.-C."/>
        </authorList>
    </citation>
    <scope>NUCLEOTIDE SEQUENCE [LARGE SCALE GENOMIC DNA]</scope>
    <source>
        <strain evidence="6 7">JCM 7819</strain>
    </source>
</reference>
<dbReference type="Proteomes" id="UP000190750">
    <property type="component" value="Unassembled WGS sequence"/>
</dbReference>
<keyword evidence="2" id="KW-0238">DNA-binding</keyword>
<gene>
    <name evidence="6" type="ORF">RF819_13025</name>
</gene>
<dbReference type="SUPFAM" id="SSF46894">
    <property type="entry name" value="C-terminal effector domain of the bipartite response regulators"/>
    <property type="match status" value="1"/>
</dbReference>
<evidence type="ECO:0000256" key="2">
    <source>
        <dbReference type="ARBA" id="ARBA00023125"/>
    </source>
</evidence>
<dbReference type="PANTHER" id="PTHR44688:SF16">
    <property type="entry name" value="DNA-BINDING TRANSCRIPTIONAL ACTIVATOR DEVR_DOSR"/>
    <property type="match status" value="1"/>
</dbReference>
<accession>A0A1T1ATU1</accession>
<dbReference type="AlphaFoldDB" id="A0A1T1ATU1"/>
<dbReference type="InterPro" id="IPR000792">
    <property type="entry name" value="Tscrpt_reg_LuxR_C"/>
</dbReference>
<feature type="compositionally biased region" description="Polar residues" evidence="4">
    <location>
        <begin position="272"/>
        <end position="281"/>
    </location>
</feature>
<evidence type="ECO:0000256" key="4">
    <source>
        <dbReference type="SAM" id="MobiDB-lite"/>
    </source>
</evidence>
<dbReference type="EMBL" id="MTJN01000002">
    <property type="protein sequence ID" value="OOV07532.1"/>
    <property type="molecule type" value="Genomic_DNA"/>
</dbReference>
<evidence type="ECO:0000256" key="3">
    <source>
        <dbReference type="ARBA" id="ARBA00023163"/>
    </source>
</evidence>
<evidence type="ECO:0000256" key="1">
    <source>
        <dbReference type="ARBA" id="ARBA00023015"/>
    </source>
</evidence>
<dbReference type="PANTHER" id="PTHR44688">
    <property type="entry name" value="DNA-BINDING TRANSCRIPTIONAL ACTIVATOR DEVR_DOSR"/>
    <property type="match status" value="1"/>
</dbReference>